<organism evidence="7 8">
    <name type="scientific">Pichia sorbitophila (strain ATCC MYA-4447 / BCRC 22081 / CBS 7064 / NBRC 10061 / NRRL Y-12695)</name>
    <name type="common">Hybrid yeast</name>
    <dbReference type="NCBI Taxonomy" id="559304"/>
    <lineage>
        <taxon>Eukaryota</taxon>
        <taxon>Fungi</taxon>
        <taxon>Dikarya</taxon>
        <taxon>Ascomycota</taxon>
        <taxon>Saccharomycotina</taxon>
        <taxon>Pichiomycetes</taxon>
        <taxon>Debaryomycetaceae</taxon>
        <taxon>Millerozyma</taxon>
    </lineage>
</organism>
<dbReference type="Pfam" id="PF02463">
    <property type="entry name" value="SMC_N"/>
    <property type="match status" value="1"/>
</dbReference>
<evidence type="ECO:0000256" key="4">
    <source>
        <dbReference type="SAM" id="Coils"/>
    </source>
</evidence>
<dbReference type="eggNOG" id="KOG0979">
    <property type="taxonomic scope" value="Eukaryota"/>
</dbReference>
<dbReference type="GO" id="GO:0000724">
    <property type="term" value="P:double-strand break repair via homologous recombination"/>
    <property type="evidence" value="ECO:0007669"/>
    <property type="project" value="TreeGrafter"/>
</dbReference>
<dbReference type="GO" id="GO:0030915">
    <property type="term" value="C:Smc5-Smc6 complex"/>
    <property type="evidence" value="ECO:0007669"/>
    <property type="project" value="TreeGrafter"/>
</dbReference>
<feature type="coiled-coil region" evidence="4">
    <location>
        <begin position="383"/>
        <end position="435"/>
    </location>
</feature>
<feature type="coiled-coil region" evidence="4">
    <location>
        <begin position="659"/>
        <end position="686"/>
    </location>
</feature>
<feature type="region of interest" description="Disordered" evidence="5">
    <location>
        <begin position="1"/>
        <end position="29"/>
    </location>
</feature>
<evidence type="ECO:0000259" key="6">
    <source>
        <dbReference type="Pfam" id="PF02463"/>
    </source>
</evidence>
<dbReference type="GO" id="GO:0016887">
    <property type="term" value="F:ATP hydrolysis activity"/>
    <property type="evidence" value="ECO:0007669"/>
    <property type="project" value="InterPro"/>
</dbReference>
<dbReference type="InterPro" id="IPR003395">
    <property type="entry name" value="RecF/RecN/SMC_N"/>
</dbReference>
<sequence>MTREDDYVGDFRSYVDGEQNNSTKRRKLNSDEEFRPGNIIKVIVRNFTTYSYAEFKLSPTLNMIIGPNGSGKSTLVSAICLGLGGKLDLIKRKSMKSMIKTGFDNASIDIVLKGKKGDENVTIKRQMTEKSSTWYINGGLSDERSVKNICKSLNIQLDNLCQFLPQERVAEFAGLSPEKLLFEMERTVSSGHLLEMHKDLIDKDSEREKILQEVNDYNTKLEYLEQERDSLQEEVRKYKEYEEKSKELEYHRMLIPYAKLQDLKEKQKHIKRQRDVIKKKIDYFQSCVSPLITQIEKYKTDFESQKTEVETRNSEMRELQNHLDELREEKERTRETITQLQMTKTSLANRTEVKKKESESIRQEIQELKVKLEDIPQINEGELEDQKRTRDIRHNEMNDLKNQVYEIQDNLNTQISKLRNKKEKIQSLEAKLNSNDKFVILENSIRSRNDLIDNVFNAHMYLRTQLDFKDRYFEAPIISCDITEKKYAKFIEKVIDANTLFAFTLSDSSSYDALSSLLFSKFNAPVRLTKPSKNPSVPREKLSSFGFDGYLSDYITGPKDVVNMLNVISKLDMIPVSSKPLDEGQLQKLLAPDAEGRIPFMRFVAGEHIFTITRSRYGSRQFFYTSEVVPEARFFGVAGLTQQAKEQIKKDIVTSKSEYVTEKGEVEQLRDKINELRNKQSGATEMFEQIKSDIDRMQKIKNARIKLEIIISQKEDRHKKVEADTRKDLTDKIRHLNVKIRDKNKVSSDLNYQVSSQLSKLTEILIDIEKKEFLLLQSRNKVLNGEKLINSLSYLSDALKNAYEKAKEKYNEIKKSDAAKKIREQSEKYTEEQRNTLSSLAETYLSNGRLTESYINEKIKLIEDERSVMSTADKGSISRFEKTLVEIESLKKGLPTLNHQKSQLDSRIQKIFDKWEPELSSITASISRSFQRRFTGVAVDGRVDLVKSEHFKDWRLEILVRFRENSELKVLDHQSQSGGERAVSTIFFIMSLQDHTNVPFRVVDEINQGMDPKNERLAHKYLVECACESGSSQYFLVTPKLLTGLFYHEKMTIHCIYTSGLLPSAEDSGNGFMDFRNSAVSIT</sequence>
<dbReference type="PANTHER" id="PTHR45916">
    <property type="entry name" value="STRUCTURAL MAINTENANCE OF CHROMOSOMES PROTEIN 5"/>
    <property type="match status" value="1"/>
</dbReference>
<keyword evidence="3 4" id="KW-0175">Coiled coil</keyword>
<dbReference type="Proteomes" id="UP000005222">
    <property type="component" value="Chromosome J"/>
</dbReference>
<dbReference type="Gene3D" id="3.40.50.300">
    <property type="entry name" value="P-loop containing nucleotide triphosphate hydrolases"/>
    <property type="match status" value="2"/>
</dbReference>
<keyword evidence="8" id="KW-1185">Reference proteome</keyword>
<evidence type="ECO:0000256" key="5">
    <source>
        <dbReference type="SAM" id="MobiDB-lite"/>
    </source>
</evidence>
<dbReference type="InterPro" id="IPR027417">
    <property type="entry name" value="P-loop_NTPase"/>
</dbReference>
<name>G8YBI3_PICSO</name>
<reference evidence="7 8" key="1">
    <citation type="journal article" date="2012" name="G3 (Bethesda)">
        <title>Pichia sorbitophila, an interspecies yeast hybrid reveals early steps of genome resolution following polyploidization.</title>
        <authorList>
            <person name="Leh Louis V."/>
            <person name="Despons L."/>
            <person name="Friedrich A."/>
            <person name="Martin T."/>
            <person name="Durrens P."/>
            <person name="Casaregola S."/>
            <person name="Neuveglise C."/>
            <person name="Fairhead C."/>
            <person name="Marck C."/>
            <person name="Cruz J.A."/>
            <person name="Straub M.L."/>
            <person name="Kugler V."/>
            <person name="Sacerdot C."/>
            <person name="Uzunov Z."/>
            <person name="Thierry A."/>
            <person name="Weiss S."/>
            <person name="Bleykasten C."/>
            <person name="De Montigny J."/>
            <person name="Jacques N."/>
            <person name="Jung P."/>
            <person name="Lemaire M."/>
            <person name="Mallet S."/>
            <person name="Morel G."/>
            <person name="Richard G.F."/>
            <person name="Sarkar A."/>
            <person name="Savel G."/>
            <person name="Schacherer J."/>
            <person name="Seret M.L."/>
            <person name="Talla E."/>
            <person name="Samson G."/>
            <person name="Jubin C."/>
            <person name="Poulain J."/>
            <person name="Vacherie B."/>
            <person name="Barbe V."/>
            <person name="Pelletier E."/>
            <person name="Sherman D.J."/>
            <person name="Westhof E."/>
            <person name="Weissenbach J."/>
            <person name="Baret P.V."/>
            <person name="Wincker P."/>
            <person name="Gaillardin C."/>
            <person name="Dujon B."/>
            <person name="Souciet J.L."/>
        </authorList>
    </citation>
    <scope>NUCLEOTIDE SEQUENCE [LARGE SCALE GENOMIC DNA]</scope>
    <source>
        <strain evidence="8">ATCC MYA-4447 / BCRC 22081 / CBS 7064 / NBRC 10061 / NRRL Y-12695</strain>
    </source>
</reference>
<evidence type="ECO:0000256" key="2">
    <source>
        <dbReference type="ARBA" id="ARBA00018687"/>
    </source>
</evidence>
<evidence type="ECO:0000313" key="8">
    <source>
        <dbReference type="Proteomes" id="UP000005222"/>
    </source>
</evidence>
<dbReference type="OrthoDB" id="10254973at2759"/>
<dbReference type="GO" id="GO:0005634">
    <property type="term" value="C:nucleus"/>
    <property type="evidence" value="ECO:0007669"/>
    <property type="project" value="TreeGrafter"/>
</dbReference>
<dbReference type="HOGENOM" id="CLU_004969_2_0_1"/>
<dbReference type="AlphaFoldDB" id="G8YBI3"/>
<comment type="similarity">
    <text evidence="1">Belongs to the SMC family. SMC5 subfamily.</text>
</comment>
<dbReference type="FunCoup" id="G8YBI3">
    <property type="interactions" value="1691"/>
</dbReference>
<feature type="coiled-coil region" evidence="4">
    <location>
        <begin position="309"/>
        <end position="343"/>
    </location>
</feature>
<evidence type="ECO:0000256" key="1">
    <source>
        <dbReference type="ARBA" id="ARBA00010171"/>
    </source>
</evidence>
<dbReference type="SUPFAM" id="SSF52540">
    <property type="entry name" value="P-loop containing nucleoside triphosphate hydrolases"/>
    <property type="match status" value="2"/>
</dbReference>
<dbReference type="OMA" id="GIRTEPF"/>
<proteinExistence type="inferred from homology"/>
<dbReference type="PANTHER" id="PTHR45916:SF1">
    <property type="entry name" value="STRUCTURAL MAINTENANCE OF CHROMOSOMES PROTEIN 5"/>
    <property type="match status" value="1"/>
</dbReference>
<protein>
    <recommendedName>
        <fullName evidence="2">Structural maintenance of chromosomes protein 5</fullName>
    </recommendedName>
</protein>
<accession>G8YBI3</accession>
<dbReference type="InParanoid" id="G8YBI3"/>
<evidence type="ECO:0000313" key="7">
    <source>
        <dbReference type="EMBL" id="CCE82314.1"/>
    </source>
</evidence>
<dbReference type="STRING" id="559304.G8YBI3"/>
<feature type="coiled-coil region" evidence="4">
    <location>
        <begin position="207"/>
        <end position="280"/>
    </location>
</feature>
<gene>
    <name evidence="7" type="primary">Piso0_002034</name>
    <name evidence="7" type="ORF">GNLVRS01_PISO0J03221g</name>
</gene>
<evidence type="ECO:0000256" key="3">
    <source>
        <dbReference type="ARBA" id="ARBA00023054"/>
    </source>
</evidence>
<feature type="coiled-coil region" evidence="4">
    <location>
        <begin position="796"/>
        <end position="835"/>
    </location>
</feature>
<feature type="domain" description="RecF/RecN/SMC N-terminal" evidence="6">
    <location>
        <begin position="39"/>
        <end position="1038"/>
    </location>
</feature>
<dbReference type="GO" id="GO:0003697">
    <property type="term" value="F:single-stranded DNA binding"/>
    <property type="evidence" value="ECO:0007669"/>
    <property type="project" value="TreeGrafter"/>
</dbReference>
<dbReference type="EMBL" id="FO082050">
    <property type="protein sequence ID" value="CCE82314.1"/>
    <property type="molecule type" value="Genomic_DNA"/>
</dbReference>